<keyword evidence="1" id="KW-0812">Transmembrane</keyword>
<proteinExistence type="predicted"/>
<keyword evidence="1" id="KW-1133">Transmembrane helix</keyword>
<reference evidence="2" key="1">
    <citation type="journal article" date="2014" name="Front. Microbiol.">
        <title>High frequency of phylogenetically diverse reductive dehalogenase-homologous genes in deep subseafloor sedimentary metagenomes.</title>
        <authorList>
            <person name="Kawai M."/>
            <person name="Futagami T."/>
            <person name="Toyoda A."/>
            <person name="Takaki Y."/>
            <person name="Nishi S."/>
            <person name="Hori S."/>
            <person name="Arai W."/>
            <person name="Tsubouchi T."/>
            <person name="Morono Y."/>
            <person name="Uchiyama I."/>
            <person name="Ito T."/>
            <person name="Fujiyama A."/>
            <person name="Inagaki F."/>
            <person name="Takami H."/>
        </authorList>
    </citation>
    <scope>NUCLEOTIDE SEQUENCE</scope>
    <source>
        <strain evidence="2">Expedition CK06-06</strain>
    </source>
</reference>
<dbReference type="EMBL" id="BARS01004883">
    <property type="protein sequence ID" value="GAF84420.1"/>
    <property type="molecule type" value="Genomic_DNA"/>
</dbReference>
<comment type="caution">
    <text evidence="2">The sequence shown here is derived from an EMBL/GenBank/DDBJ whole genome shotgun (WGS) entry which is preliminary data.</text>
</comment>
<protein>
    <submittedName>
        <fullName evidence="2">Uncharacterized protein</fullName>
    </submittedName>
</protein>
<sequence length="158" mass="17029">MVSEKLTIPVVADTMLAEASIKDLNRQLDSFTSKEARVRRDFTKSVRGMMNTMRSLAGLFRSTMSYFGQTLDPVQEAILTSIYTSLTAILAMHRALEATTVGVAGAVTVGLSMLAMGMSIAAIGAAQSGMDDARAQTDRAMNLMIQLETVIATSQIWT</sequence>
<gene>
    <name evidence="2" type="ORF">S01H1_09553</name>
</gene>
<evidence type="ECO:0000313" key="2">
    <source>
        <dbReference type="EMBL" id="GAF84420.1"/>
    </source>
</evidence>
<feature type="transmembrane region" description="Helical" evidence="1">
    <location>
        <begin position="102"/>
        <end position="126"/>
    </location>
</feature>
<accession>X0U7D0</accession>
<keyword evidence="1" id="KW-0472">Membrane</keyword>
<evidence type="ECO:0000256" key="1">
    <source>
        <dbReference type="SAM" id="Phobius"/>
    </source>
</evidence>
<organism evidence="2">
    <name type="scientific">marine sediment metagenome</name>
    <dbReference type="NCBI Taxonomy" id="412755"/>
    <lineage>
        <taxon>unclassified sequences</taxon>
        <taxon>metagenomes</taxon>
        <taxon>ecological metagenomes</taxon>
    </lineage>
</organism>
<name>X0U7D0_9ZZZZ</name>
<dbReference type="AlphaFoldDB" id="X0U7D0"/>